<dbReference type="STRING" id="755732.Fluta_0451"/>
<dbReference type="eggNOG" id="ENOG502ZKSA">
    <property type="taxonomic scope" value="Bacteria"/>
</dbReference>
<dbReference type="Proteomes" id="UP000007463">
    <property type="component" value="Chromosome"/>
</dbReference>
<dbReference type="EMBL" id="CP002542">
    <property type="protein sequence ID" value="AEA42457.1"/>
    <property type="molecule type" value="Genomic_DNA"/>
</dbReference>
<evidence type="ECO:0000313" key="2">
    <source>
        <dbReference type="Proteomes" id="UP000007463"/>
    </source>
</evidence>
<dbReference type="HOGENOM" id="CLU_146677_0_0_10"/>
<organism evidence="1 2">
    <name type="scientific">Fluviicola taffensis (strain DSM 16823 / NCIMB 13979 / RW262)</name>
    <dbReference type="NCBI Taxonomy" id="755732"/>
    <lineage>
        <taxon>Bacteria</taxon>
        <taxon>Pseudomonadati</taxon>
        <taxon>Bacteroidota</taxon>
        <taxon>Flavobacteriia</taxon>
        <taxon>Flavobacteriales</taxon>
        <taxon>Crocinitomicaceae</taxon>
        <taxon>Fluviicola</taxon>
    </lineage>
</organism>
<reference evidence="2" key="2">
    <citation type="submission" date="2011-02" db="EMBL/GenBank/DDBJ databases">
        <title>The complete genome of Fluviicola taffensis DSM 16823.</title>
        <authorList>
            <consortium name="US DOE Joint Genome Institute (JGI-PGF)"/>
            <person name="Lucas S."/>
            <person name="Copeland A."/>
            <person name="Lapidus A."/>
            <person name="Bruce D."/>
            <person name="Goodwin L."/>
            <person name="Pitluck S."/>
            <person name="Kyrpides N."/>
            <person name="Mavromatis K."/>
            <person name="Ivanova N."/>
            <person name="Mikhailova N."/>
            <person name="Pagani I."/>
            <person name="Chertkov O."/>
            <person name="Detter J.C."/>
            <person name="Han C."/>
            <person name="Tapia R."/>
            <person name="Land M."/>
            <person name="Hauser L."/>
            <person name="Markowitz V."/>
            <person name="Cheng J.-F."/>
            <person name="Hugenholtz P."/>
            <person name="Woyke T."/>
            <person name="Wu D."/>
            <person name="Tindall B."/>
            <person name="Pomrenke H.G."/>
            <person name="Brambilla E."/>
            <person name="Klenk H.-P."/>
            <person name="Eisen J.A."/>
        </authorList>
    </citation>
    <scope>NUCLEOTIDE SEQUENCE [LARGE SCALE GENOMIC DNA]</scope>
    <source>
        <strain evidence="2">DSM 16823 / RW262 / RW262</strain>
    </source>
</reference>
<gene>
    <name evidence="1" type="ordered locus">Fluta_0451</name>
</gene>
<accession>F2IEZ2</accession>
<protein>
    <submittedName>
        <fullName evidence="1">Uncharacterized protein</fullName>
    </submittedName>
</protein>
<proteinExistence type="predicted"/>
<evidence type="ECO:0000313" key="1">
    <source>
        <dbReference type="EMBL" id="AEA42457.1"/>
    </source>
</evidence>
<dbReference type="AlphaFoldDB" id="F2IEZ2"/>
<name>F2IEZ2_FLUTR</name>
<keyword evidence="2" id="KW-1185">Reference proteome</keyword>
<dbReference type="KEGG" id="fte:Fluta_0451"/>
<sequence length="143" mass="16570" precursor="true">MPNRFDFSLHLSPMNQLKKTFVLFLILVITLPGETAHAFSFIPKFISHYNHHNEAHHKLSFIDFVGEHFGVGHHEDSKHHEQDECPTNHDHAMVSLTFVVEKKATFEAVTEDIAYFAERTPVPPYQTFFSEFHSAIWQPPKLS</sequence>
<reference evidence="1 2" key="1">
    <citation type="journal article" date="2011" name="Stand. Genomic Sci.">
        <title>Complete genome sequence of the gliding freshwater bacterium Fluviicola taffensis type strain (RW262).</title>
        <authorList>
            <person name="Woyke T."/>
            <person name="Chertkov O."/>
            <person name="Lapidus A."/>
            <person name="Nolan M."/>
            <person name="Lucas S."/>
            <person name="Del Rio T.G."/>
            <person name="Tice H."/>
            <person name="Cheng J.F."/>
            <person name="Tapia R."/>
            <person name="Han C."/>
            <person name="Goodwin L."/>
            <person name="Pitluck S."/>
            <person name="Liolios K."/>
            <person name="Pagani I."/>
            <person name="Ivanova N."/>
            <person name="Huntemann M."/>
            <person name="Mavromatis K."/>
            <person name="Mikhailova N."/>
            <person name="Pati A."/>
            <person name="Chen A."/>
            <person name="Palaniappan K."/>
            <person name="Land M."/>
            <person name="Hauser L."/>
            <person name="Brambilla E.M."/>
            <person name="Rohde M."/>
            <person name="Mwirichia R."/>
            <person name="Sikorski J."/>
            <person name="Tindall B.J."/>
            <person name="Goker M."/>
            <person name="Bristow J."/>
            <person name="Eisen J.A."/>
            <person name="Markowitz V."/>
            <person name="Hugenholtz P."/>
            <person name="Klenk H.P."/>
            <person name="Kyrpides N.C."/>
        </authorList>
    </citation>
    <scope>NUCLEOTIDE SEQUENCE [LARGE SCALE GENOMIC DNA]</scope>
    <source>
        <strain evidence="2">DSM 16823 / RW262 / RW262</strain>
    </source>
</reference>